<dbReference type="Proteomes" id="UP000504606">
    <property type="component" value="Unplaced"/>
</dbReference>
<name>A0A9C6XVG1_FRAOC</name>
<dbReference type="RefSeq" id="XP_052132839.1">
    <property type="nucleotide sequence ID" value="XM_052276879.1"/>
</dbReference>
<dbReference type="AlphaFoldDB" id="A0A9C6XVG1"/>
<evidence type="ECO:0000313" key="1">
    <source>
        <dbReference type="Proteomes" id="UP000504606"/>
    </source>
</evidence>
<organism evidence="1 2">
    <name type="scientific">Frankliniella occidentalis</name>
    <name type="common">Western flower thrips</name>
    <name type="synonym">Euthrips occidentalis</name>
    <dbReference type="NCBI Taxonomy" id="133901"/>
    <lineage>
        <taxon>Eukaryota</taxon>
        <taxon>Metazoa</taxon>
        <taxon>Ecdysozoa</taxon>
        <taxon>Arthropoda</taxon>
        <taxon>Hexapoda</taxon>
        <taxon>Insecta</taxon>
        <taxon>Pterygota</taxon>
        <taxon>Neoptera</taxon>
        <taxon>Paraneoptera</taxon>
        <taxon>Thysanoptera</taxon>
        <taxon>Terebrantia</taxon>
        <taxon>Thripoidea</taxon>
        <taxon>Thripidae</taxon>
        <taxon>Frankliniella</taxon>
    </lineage>
</organism>
<reference evidence="2" key="1">
    <citation type="submission" date="2025-08" db="UniProtKB">
        <authorList>
            <consortium name="RefSeq"/>
        </authorList>
    </citation>
    <scope>IDENTIFICATION</scope>
    <source>
        <tissue evidence="2">Whole organism</tissue>
    </source>
</reference>
<evidence type="ECO:0000313" key="2">
    <source>
        <dbReference type="RefSeq" id="XP_052132839.1"/>
    </source>
</evidence>
<dbReference type="KEGG" id="foc:127752176"/>
<protein>
    <submittedName>
        <fullName evidence="2">Uncharacterized protein LOC127752176</fullName>
    </submittedName>
</protein>
<proteinExistence type="predicted"/>
<accession>A0A9C6XVG1</accession>
<gene>
    <name evidence="2" type="primary">LOC127752176</name>
</gene>
<keyword evidence="1" id="KW-1185">Reference proteome</keyword>
<dbReference type="GeneID" id="127752176"/>
<sequence length="104" mass="12468">MVGYLLPNYIVAARGYPKDLKFHFMRHPVNAQIYQGMQVNYLFKCKVSKHITMKGHYMTHWPYDCFEHDYPLHLTDEMKLCWAEQNLCWVLVGQPKGTIQTRFR</sequence>